<proteinExistence type="predicted"/>
<organism evidence="1 2">
    <name type="scientific">Candidatus Dormiibacter inghamiae</name>
    <dbReference type="NCBI Taxonomy" id="3127013"/>
    <lineage>
        <taxon>Bacteria</taxon>
        <taxon>Bacillati</taxon>
        <taxon>Candidatus Dormiibacterota</taxon>
        <taxon>Candidatus Dormibacteria</taxon>
        <taxon>Candidatus Dormibacterales</taxon>
        <taxon>Candidatus Dormibacteraceae</taxon>
        <taxon>Candidatus Dormiibacter</taxon>
    </lineage>
</organism>
<evidence type="ECO:0000313" key="1">
    <source>
        <dbReference type="EMBL" id="MBJ7604254.1"/>
    </source>
</evidence>
<accession>A0A934KD43</accession>
<protein>
    <submittedName>
        <fullName evidence="1">Uncharacterized protein</fullName>
    </submittedName>
</protein>
<name>A0A934KD43_9BACT</name>
<evidence type="ECO:0000313" key="2">
    <source>
        <dbReference type="Proteomes" id="UP000620075"/>
    </source>
</evidence>
<comment type="caution">
    <text evidence="1">The sequence shown here is derived from an EMBL/GenBank/DDBJ whole genome shotgun (WGS) entry which is preliminary data.</text>
</comment>
<reference evidence="1 2" key="1">
    <citation type="submission" date="2020-10" db="EMBL/GenBank/DDBJ databases">
        <title>Ca. Dormibacterota MAGs.</title>
        <authorList>
            <person name="Montgomery K."/>
        </authorList>
    </citation>
    <scope>NUCLEOTIDE SEQUENCE [LARGE SCALE GENOMIC DNA]</scope>
    <source>
        <strain evidence="1">SC8811_S16_3</strain>
    </source>
</reference>
<dbReference type="AlphaFoldDB" id="A0A934KD43"/>
<sequence>MEMPTRALAPLRGRQSVGLPELVDSASQRAEGRLAPLAELALADFSRHLGLSAWLNPLSCPPSIA</sequence>
<dbReference type="EMBL" id="JAEKNQ010000055">
    <property type="protein sequence ID" value="MBJ7604254.1"/>
    <property type="molecule type" value="Genomic_DNA"/>
</dbReference>
<gene>
    <name evidence="1" type="ORF">JF888_13860</name>
</gene>
<dbReference type="RefSeq" id="WP_338181586.1">
    <property type="nucleotide sequence ID" value="NZ_JAEKNQ010000055.1"/>
</dbReference>
<dbReference type="Proteomes" id="UP000620075">
    <property type="component" value="Unassembled WGS sequence"/>
</dbReference>